<keyword evidence="4" id="KW-1185">Reference proteome</keyword>
<evidence type="ECO:0000259" key="2">
    <source>
        <dbReference type="Pfam" id="PF26130"/>
    </source>
</evidence>
<comment type="caution">
    <text evidence="3">The sequence shown here is derived from an EMBL/GenBank/DDBJ whole genome shotgun (WGS) entry which is preliminary data.</text>
</comment>
<protein>
    <recommendedName>
        <fullName evidence="2">PB1-like domain-containing protein</fullName>
    </recommendedName>
</protein>
<feature type="compositionally biased region" description="Low complexity" evidence="1">
    <location>
        <begin position="211"/>
        <end position="257"/>
    </location>
</feature>
<dbReference type="Pfam" id="PF26130">
    <property type="entry name" value="PB1-like"/>
    <property type="match status" value="1"/>
</dbReference>
<feature type="compositionally biased region" description="Acidic residues" evidence="1">
    <location>
        <begin position="321"/>
        <end position="335"/>
    </location>
</feature>
<gene>
    <name evidence="3" type="ORF">PIB30_082015</name>
</gene>
<reference evidence="3 4" key="1">
    <citation type="journal article" date="2023" name="Plants (Basel)">
        <title>Bridging the Gap: Combining Genomics and Transcriptomics Approaches to Understand Stylosanthes scabra, an Orphan Legume from the Brazilian Caatinga.</title>
        <authorList>
            <person name="Ferreira-Neto J.R.C."/>
            <person name="da Silva M.D."/>
            <person name="Binneck E."/>
            <person name="de Melo N.F."/>
            <person name="da Silva R.H."/>
            <person name="de Melo A.L.T.M."/>
            <person name="Pandolfi V."/>
            <person name="Bustamante F.O."/>
            <person name="Brasileiro-Vidal A.C."/>
            <person name="Benko-Iseppon A.M."/>
        </authorList>
    </citation>
    <scope>NUCLEOTIDE SEQUENCE [LARGE SCALE GENOMIC DNA]</scope>
    <source>
        <tissue evidence="3">Leaves</tissue>
    </source>
</reference>
<dbReference type="EMBL" id="JASCZI010152281">
    <property type="protein sequence ID" value="MED6175828.1"/>
    <property type="molecule type" value="Genomic_DNA"/>
</dbReference>
<dbReference type="InterPro" id="IPR058594">
    <property type="entry name" value="PB1-like_dom_pln"/>
</dbReference>
<sequence length="366" mass="40443">MAVIDIVFHHGGKFVTKEDGEMLYEMESIDVKEKIDTDILDVFAMRDHYQALGYEKIKQCWWLVPGRPLQIGRRVLDSDNELLELVFFAERNGNKIHVYYEHEVSVPELVEDCPKLIEMTPTPSQVQTDAATVIDLENSPEEDIPVKTSPPTETHMTSTQNSNSKTANNDTTNPTQSNITFANPTNAGPKKGNTTNSKPNPKNFKPTGKNSKPIAKATSKPAAKPTVNPTPNKTTKPTEKLTVNPTNKKTTKPNTKPSAKSLPARPQTRSATRVSPRKTKKKVVVEPASEDDGSSGHDSKKNSNKRHGDAMDLKKAREEIMVEDDGLVADSDSDNELGLVFGRDENLAEEDEEDDAYDTDSDGKDA</sequence>
<feature type="compositionally biased region" description="Acidic residues" evidence="1">
    <location>
        <begin position="347"/>
        <end position="360"/>
    </location>
</feature>
<feature type="compositionally biased region" description="Basic and acidic residues" evidence="1">
    <location>
        <begin position="294"/>
        <end position="320"/>
    </location>
</feature>
<organism evidence="3 4">
    <name type="scientific">Stylosanthes scabra</name>
    <dbReference type="NCBI Taxonomy" id="79078"/>
    <lineage>
        <taxon>Eukaryota</taxon>
        <taxon>Viridiplantae</taxon>
        <taxon>Streptophyta</taxon>
        <taxon>Embryophyta</taxon>
        <taxon>Tracheophyta</taxon>
        <taxon>Spermatophyta</taxon>
        <taxon>Magnoliopsida</taxon>
        <taxon>eudicotyledons</taxon>
        <taxon>Gunneridae</taxon>
        <taxon>Pentapetalae</taxon>
        <taxon>rosids</taxon>
        <taxon>fabids</taxon>
        <taxon>Fabales</taxon>
        <taxon>Fabaceae</taxon>
        <taxon>Papilionoideae</taxon>
        <taxon>50 kb inversion clade</taxon>
        <taxon>dalbergioids sensu lato</taxon>
        <taxon>Dalbergieae</taxon>
        <taxon>Pterocarpus clade</taxon>
        <taxon>Stylosanthes</taxon>
    </lineage>
</organism>
<evidence type="ECO:0000256" key="1">
    <source>
        <dbReference type="SAM" id="MobiDB-lite"/>
    </source>
</evidence>
<feature type="region of interest" description="Disordered" evidence="1">
    <location>
        <begin position="136"/>
        <end position="366"/>
    </location>
</feature>
<evidence type="ECO:0000313" key="4">
    <source>
        <dbReference type="Proteomes" id="UP001341840"/>
    </source>
</evidence>
<evidence type="ECO:0000313" key="3">
    <source>
        <dbReference type="EMBL" id="MED6175828.1"/>
    </source>
</evidence>
<accession>A0ABU6VT39</accession>
<feature type="compositionally biased region" description="Polar residues" evidence="1">
    <location>
        <begin position="149"/>
        <end position="200"/>
    </location>
</feature>
<dbReference type="Proteomes" id="UP001341840">
    <property type="component" value="Unassembled WGS sequence"/>
</dbReference>
<feature type="domain" description="PB1-like" evidence="2">
    <location>
        <begin position="4"/>
        <end position="102"/>
    </location>
</feature>
<proteinExistence type="predicted"/>
<name>A0ABU6VT39_9FABA</name>